<comment type="caution">
    <text evidence="3">The sequence shown here is derived from an EMBL/GenBank/DDBJ whole genome shotgun (WGS) entry which is preliminary data.</text>
</comment>
<feature type="transmembrane region" description="Helical" evidence="2">
    <location>
        <begin position="235"/>
        <end position="260"/>
    </location>
</feature>
<evidence type="ECO:0000313" key="4">
    <source>
        <dbReference type="Proteomes" id="UP001153269"/>
    </source>
</evidence>
<sequence>MSSYAGPRRDAAVAILAIRGAVKIRPSQVEEFQVAPGTHTKPSAVVPYNADSSSRRERTLRKAEQKSASDYSYRRPFALSLRLPHTTLSWHAASSTGGGSALYCPLKVSAGESSATVGRAPKRELAPADSYSTFLRRRQLRWFRHTIQQDSAVYEFNHPTLSLGTGLRAQKEQPAPEYGNFSGVTTPAIAELTLQDQHSNPGPVTGSVRTIRLWASQHEAGTMGFLGNFQEIDPVTLNLCILIASYVILLLVFLISCIMYDCRGKDPTKEYAPDPQPTQSPIRLVVMQNSPAPVGRWDTTNMITTFHEPTHSDFREKKSTMIRDLIQMYGAMQMNTEDKWLEIMCSGFMRGSGGLMKEMRDWCAGRSRVR</sequence>
<dbReference type="EMBL" id="CADEAL010004275">
    <property type="protein sequence ID" value="CAB1455901.1"/>
    <property type="molecule type" value="Genomic_DNA"/>
</dbReference>
<dbReference type="AlphaFoldDB" id="A0A9N7VPA4"/>
<feature type="region of interest" description="Disordered" evidence="1">
    <location>
        <begin position="34"/>
        <end position="67"/>
    </location>
</feature>
<keyword evidence="4" id="KW-1185">Reference proteome</keyword>
<organism evidence="3 4">
    <name type="scientific">Pleuronectes platessa</name>
    <name type="common">European plaice</name>
    <dbReference type="NCBI Taxonomy" id="8262"/>
    <lineage>
        <taxon>Eukaryota</taxon>
        <taxon>Metazoa</taxon>
        <taxon>Chordata</taxon>
        <taxon>Craniata</taxon>
        <taxon>Vertebrata</taxon>
        <taxon>Euteleostomi</taxon>
        <taxon>Actinopterygii</taxon>
        <taxon>Neopterygii</taxon>
        <taxon>Teleostei</taxon>
        <taxon>Neoteleostei</taxon>
        <taxon>Acanthomorphata</taxon>
        <taxon>Carangaria</taxon>
        <taxon>Pleuronectiformes</taxon>
        <taxon>Pleuronectoidei</taxon>
        <taxon>Pleuronectidae</taxon>
        <taxon>Pleuronectes</taxon>
    </lineage>
</organism>
<gene>
    <name evidence="3" type="ORF">PLEPLA_LOCUS43682</name>
</gene>
<name>A0A9N7VPA4_PLEPL</name>
<keyword evidence="2" id="KW-1133">Transmembrane helix</keyword>
<evidence type="ECO:0000256" key="2">
    <source>
        <dbReference type="SAM" id="Phobius"/>
    </source>
</evidence>
<proteinExistence type="predicted"/>
<dbReference type="Proteomes" id="UP001153269">
    <property type="component" value="Unassembled WGS sequence"/>
</dbReference>
<keyword evidence="2" id="KW-0812">Transmembrane</keyword>
<feature type="compositionally biased region" description="Basic and acidic residues" evidence="1">
    <location>
        <begin position="53"/>
        <end position="67"/>
    </location>
</feature>
<evidence type="ECO:0000313" key="3">
    <source>
        <dbReference type="EMBL" id="CAB1455901.1"/>
    </source>
</evidence>
<evidence type="ECO:0000256" key="1">
    <source>
        <dbReference type="SAM" id="MobiDB-lite"/>
    </source>
</evidence>
<protein>
    <submittedName>
        <fullName evidence="3">Uncharacterized protein</fullName>
    </submittedName>
</protein>
<reference evidence="3" key="1">
    <citation type="submission" date="2020-03" db="EMBL/GenBank/DDBJ databases">
        <authorList>
            <person name="Weist P."/>
        </authorList>
    </citation>
    <scope>NUCLEOTIDE SEQUENCE</scope>
</reference>
<keyword evidence="2" id="KW-0472">Membrane</keyword>
<accession>A0A9N7VPA4</accession>